<dbReference type="PROSITE" id="PS00627">
    <property type="entry name" value="GHMP_KINASES_ATP"/>
    <property type="match status" value="1"/>
</dbReference>
<dbReference type="GO" id="GO:0005829">
    <property type="term" value="C:cytosol"/>
    <property type="evidence" value="ECO:0007669"/>
    <property type="project" value="TreeGrafter"/>
</dbReference>
<evidence type="ECO:0000259" key="9">
    <source>
        <dbReference type="Pfam" id="PF08544"/>
    </source>
</evidence>
<dbReference type="InterPro" id="IPR006203">
    <property type="entry name" value="GHMP_knse_ATP-bd_CS"/>
</dbReference>
<dbReference type="InterPro" id="IPR006206">
    <property type="entry name" value="Mevalonate/galactokinase"/>
</dbReference>
<dbReference type="GO" id="GO:0004335">
    <property type="term" value="F:galactokinase activity"/>
    <property type="evidence" value="ECO:0007669"/>
    <property type="project" value="UniProtKB-UniRule"/>
</dbReference>
<feature type="domain" description="GHMP kinase C-terminal" evidence="9">
    <location>
        <begin position="270"/>
        <end position="333"/>
    </location>
</feature>
<evidence type="ECO:0000256" key="1">
    <source>
        <dbReference type="ARBA" id="ARBA00006566"/>
    </source>
</evidence>
<evidence type="ECO:0000256" key="6">
    <source>
        <dbReference type="ARBA" id="ARBA00023144"/>
    </source>
</evidence>
<keyword evidence="12" id="KW-1185">Reference proteome</keyword>
<dbReference type="InterPro" id="IPR014721">
    <property type="entry name" value="Ribsml_uS5_D2-typ_fold_subgr"/>
</dbReference>
<dbReference type="GO" id="GO:0005524">
    <property type="term" value="F:ATP binding"/>
    <property type="evidence" value="ECO:0007669"/>
    <property type="project" value="UniProtKB-UniRule"/>
</dbReference>
<protein>
    <recommendedName>
        <fullName evidence="7">Galactokinase</fullName>
        <ecNumber evidence="7">2.7.1.6</ecNumber>
    </recommendedName>
</protein>
<dbReference type="KEGG" id="acoa:RB602_08405"/>
<evidence type="ECO:0000259" key="10">
    <source>
        <dbReference type="Pfam" id="PF10509"/>
    </source>
</evidence>
<dbReference type="Pfam" id="PF00288">
    <property type="entry name" value="GHMP_kinases_N"/>
    <property type="match status" value="1"/>
</dbReference>
<keyword evidence="6" id="KW-0119">Carbohydrate metabolism</keyword>
<reference evidence="11 12" key="1">
    <citation type="submission" date="2023-10" db="EMBL/GenBank/DDBJ databases">
        <title>Complete genome sequence of a Sphingomonadaceae bacterium.</title>
        <authorList>
            <person name="Yan C."/>
        </authorList>
    </citation>
    <scope>NUCLEOTIDE SEQUENCE [LARGE SCALE GENOMIC DNA]</scope>
    <source>
        <strain evidence="11 12">SCSIO 66989</strain>
    </source>
</reference>
<dbReference type="EMBL" id="CP136594">
    <property type="protein sequence ID" value="WOE73889.1"/>
    <property type="molecule type" value="Genomic_DNA"/>
</dbReference>
<evidence type="ECO:0000256" key="4">
    <source>
        <dbReference type="ARBA" id="ARBA00022777"/>
    </source>
</evidence>
<keyword evidence="5" id="KW-0067">ATP-binding</keyword>
<dbReference type="Proteomes" id="UP001302429">
    <property type="component" value="Chromosome"/>
</dbReference>
<evidence type="ECO:0000256" key="2">
    <source>
        <dbReference type="ARBA" id="ARBA00022679"/>
    </source>
</evidence>
<proteinExistence type="inferred from homology"/>
<name>A0AA97F3Z0_9SPHN</name>
<sequence length="356" mass="38011">MTVERKDIPRQFAESFGRSPDVTTFAPGRVNLLGEHIDLHGGHVLPMALPFGICLAAASIRGGEDRIKSAQFEDIARHSCGAPKASHWSDYVAGALEAARAQGWLKGAAAIYCDSAIPVGAGLSSSAATIIATLKAFAPKGLPVTELAKLAQTVENQYIGVPCGIMDQMAIAAPAPGEILLLNCRSLDFTPLPLPQGWEVAVVHSGQHRELADGRYHQRVEETEAARQALKIQYLTDLAGRDPLPKLDSATLTRRVRHIASEQSRVLLAVDAIETASTESFGALMQQGHMSMARDFEASTPEIDQLVADAVTVGAYGARITGAGFGGCIVALLAKGKKHEWWQQLGKHHPSASLLY</sequence>
<evidence type="ECO:0000256" key="5">
    <source>
        <dbReference type="ARBA" id="ARBA00022840"/>
    </source>
</evidence>
<dbReference type="AlphaFoldDB" id="A0AA97F3Z0"/>
<dbReference type="RefSeq" id="WP_317080117.1">
    <property type="nucleotide sequence ID" value="NZ_CP136594.1"/>
</dbReference>
<dbReference type="PANTHER" id="PTHR10457">
    <property type="entry name" value="MEVALONATE KINASE/GALACTOKINASE"/>
    <property type="match status" value="1"/>
</dbReference>
<organism evidence="11 12">
    <name type="scientific">Alterisphingorhabdus coralli</name>
    <dbReference type="NCBI Taxonomy" id="3071408"/>
    <lineage>
        <taxon>Bacteria</taxon>
        <taxon>Pseudomonadati</taxon>
        <taxon>Pseudomonadota</taxon>
        <taxon>Alphaproteobacteria</taxon>
        <taxon>Sphingomonadales</taxon>
        <taxon>Sphingomonadaceae</taxon>
        <taxon>Alterisphingorhabdus (ex Yan et al. 2024)</taxon>
    </lineage>
</organism>
<evidence type="ECO:0000313" key="12">
    <source>
        <dbReference type="Proteomes" id="UP001302429"/>
    </source>
</evidence>
<dbReference type="InterPro" id="IPR000705">
    <property type="entry name" value="Galactokinase"/>
</dbReference>
<dbReference type="GO" id="GO:0006012">
    <property type="term" value="P:galactose metabolic process"/>
    <property type="evidence" value="ECO:0007669"/>
    <property type="project" value="UniProtKB-UniRule"/>
</dbReference>
<keyword evidence="6" id="KW-0299">Galactose metabolism</keyword>
<accession>A0AA97F3Z0</accession>
<dbReference type="PRINTS" id="PR00959">
    <property type="entry name" value="MEVGALKINASE"/>
</dbReference>
<evidence type="ECO:0000256" key="7">
    <source>
        <dbReference type="NCBIfam" id="TIGR00131"/>
    </source>
</evidence>
<dbReference type="InterPro" id="IPR013750">
    <property type="entry name" value="GHMP_kinase_C_dom"/>
</dbReference>
<dbReference type="Pfam" id="PF08544">
    <property type="entry name" value="GHMP_kinases_C"/>
    <property type="match status" value="1"/>
</dbReference>
<evidence type="ECO:0000259" key="8">
    <source>
        <dbReference type="Pfam" id="PF00288"/>
    </source>
</evidence>
<dbReference type="InterPro" id="IPR020568">
    <property type="entry name" value="Ribosomal_Su5_D2-typ_SF"/>
</dbReference>
<dbReference type="PRINTS" id="PR00473">
    <property type="entry name" value="GALCTOKINASE"/>
</dbReference>
<dbReference type="EC" id="2.7.1.6" evidence="7"/>
<keyword evidence="4" id="KW-0418">Kinase</keyword>
<comment type="similarity">
    <text evidence="1">Belongs to the GHMP kinase family. GalK subfamily.</text>
</comment>
<dbReference type="PIRSF" id="PIRSF000530">
    <property type="entry name" value="Galactokinase"/>
    <property type="match status" value="1"/>
</dbReference>
<dbReference type="NCBIfam" id="TIGR00131">
    <property type="entry name" value="gal_kin"/>
    <property type="match status" value="1"/>
</dbReference>
<dbReference type="InterPro" id="IPR036554">
    <property type="entry name" value="GHMP_kinase_C_sf"/>
</dbReference>
<dbReference type="SUPFAM" id="SSF55060">
    <property type="entry name" value="GHMP Kinase, C-terminal domain"/>
    <property type="match status" value="1"/>
</dbReference>
<dbReference type="InterPro" id="IPR019539">
    <property type="entry name" value="GalKase_N"/>
</dbReference>
<dbReference type="InterPro" id="IPR006204">
    <property type="entry name" value="GHMP_kinase_N_dom"/>
</dbReference>
<evidence type="ECO:0000313" key="11">
    <source>
        <dbReference type="EMBL" id="WOE73889.1"/>
    </source>
</evidence>
<evidence type="ECO:0000256" key="3">
    <source>
        <dbReference type="ARBA" id="ARBA00022741"/>
    </source>
</evidence>
<dbReference type="Pfam" id="PF10509">
    <property type="entry name" value="GalKase_gal_bdg"/>
    <property type="match status" value="1"/>
</dbReference>
<keyword evidence="2 11" id="KW-0808">Transferase</keyword>
<feature type="domain" description="GHMP kinase N-terminal" evidence="8">
    <location>
        <begin position="91"/>
        <end position="171"/>
    </location>
</feature>
<keyword evidence="3" id="KW-0547">Nucleotide-binding</keyword>
<dbReference type="Gene3D" id="3.30.70.890">
    <property type="entry name" value="GHMP kinase, C-terminal domain"/>
    <property type="match status" value="1"/>
</dbReference>
<dbReference type="PANTHER" id="PTHR10457:SF7">
    <property type="entry name" value="GALACTOKINASE-RELATED"/>
    <property type="match status" value="1"/>
</dbReference>
<dbReference type="Gene3D" id="3.30.230.10">
    <property type="match status" value="1"/>
</dbReference>
<dbReference type="SUPFAM" id="SSF54211">
    <property type="entry name" value="Ribosomal protein S5 domain 2-like"/>
    <property type="match status" value="1"/>
</dbReference>
<feature type="domain" description="Galactokinase N-terminal" evidence="10">
    <location>
        <begin position="11"/>
        <end position="58"/>
    </location>
</feature>
<gene>
    <name evidence="11" type="primary">galK</name>
    <name evidence="11" type="ORF">RB602_08405</name>
</gene>